<evidence type="ECO:0000313" key="9">
    <source>
        <dbReference type="Proteomes" id="UP000429607"/>
    </source>
</evidence>
<comment type="caution">
    <text evidence="8">The sequence shown here is derived from an EMBL/GenBank/DDBJ whole genome shotgun (WGS) entry which is preliminary data.</text>
</comment>
<evidence type="ECO:0000259" key="7">
    <source>
        <dbReference type="PROSITE" id="PS51039"/>
    </source>
</evidence>
<evidence type="ECO:0000256" key="5">
    <source>
        <dbReference type="PROSITE-ProRule" id="PRU00449"/>
    </source>
</evidence>
<dbReference type="EMBL" id="QXFV01001334">
    <property type="protein sequence ID" value="KAE9008446.1"/>
    <property type="molecule type" value="Genomic_DNA"/>
</dbReference>
<dbReference type="InterPro" id="IPR057357">
    <property type="entry name" value="Znf-C2H2_ZFAND2A/B"/>
</dbReference>
<evidence type="ECO:0000313" key="8">
    <source>
        <dbReference type="EMBL" id="KAE9008446.1"/>
    </source>
</evidence>
<dbReference type="Gene3D" id="3.30.160.60">
    <property type="entry name" value="Classic Zinc Finger"/>
    <property type="match status" value="1"/>
</dbReference>
<dbReference type="Proteomes" id="UP000429607">
    <property type="component" value="Unassembled WGS sequence"/>
</dbReference>
<evidence type="ECO:0000256" key="6">
    <source>
        <dbReference type="SAM" id="MobiDB-lite"/>
    </source>
</evidence>
<dbReference type="GO" id="GO:0005737">
    <property type="term" value="C:cytoplasm"/>
    <property type="evidence" value="ECO:0007669"/>
    <property type="project" value="TreeGrafter"/>
</dbReference>
<dbReference type="SUPFAM" id="SSF118310">
    <property type="entry name" value="AN1-like Zinc finger"/>
    <property type="match status" value="2"/>
</dbReference>
<evidence type="ECO:0000256" key="4">
    <source>
        <dbReference type="ARBA" id="ARBA00022833"/>
    </source>
</evidence>
<gene>
    <name evidence="8" type="ORF">PR001_g16696</name>
</gene>
<feature type="compositionally biased region" description="Low complexity" evidence="6">
    <location>
        <begin position="159"/>
        <end position="177"/>
    </location>
</feature>
<dbReference type="Pfam" id="PF01428">
    <property type="entry name" value="zf-AN1"/>
    <property type="match status" value="2"/>
</dbReference>
<dbReference type="PANTHER" id="PTHR14677">
    <property type="entry name" value="ARSENITE INDUCUBLE RNA ASSOCIATED PROTEIN AIP-1-RELATED"/>
    <property type="match status" value="1"/>
</dbReference>
<accession>A0A6A3KM44</accession>
<evidence type="ECO:0000256" key="2">
    <source>
        <dbReference type="ARBA" id="ARBA00022737"/>
    </source>
</evidence>
<evidence type="ECO:0000256" key="3">
    <source>
        <dbReference type="ARBA" id="ARBA00022771"/>
    </source>
</evidence>
<feature type="domain" description="AN1-type" evidence="7">
    <location>
        <begin position="1"/>
        <end position="49"/>
    </location>
</feature>
<keyword evidence="3 5" id="KW-0863">Zinc-finger</keyword>
<dbReference type="InterPro" id="IPR035896">
    <property type="entry name" value="AN1-like_Znf"/>
</dbReference>
<proteinExistence type="predicted"/>
<dbReference type="Pfam" id="PF25403">
    <property type="entry name" value="zf-C2H2_ZFAND2"/>
    <property type="match status" value="1"/>
</dbReference>
<dbReference type="PROSITE" id="PS00028">
    <property type="entry name" value="ZINC_FINGER_C2H2_1"/>
    <property type="match status" value="1"/>
</dbReference>
<dbReference type="PROSITE" id="PS51039">
    <property type="entry name" value="ZF_AN1"/>
    <property type="match status" value="2"/>
</dbReference>
<reference evidence="8 9" key="1">
    <citation type="submission" date="2018-09" db="EMBL/GenBank/DDBJ databases">
        <title>Genomic investigation of the strawberry pathogen Phytophthora fragariae indicates pathogenicity is determined by transcriptional variation in three key races.</title>
        <authorList>
            <person name="Adams T.M."/>
            <person name="Armitage A.D."/>
            <person name="Sobczyk M.K."/>
            <person name="Bates H.J."/>
            <person name="Dunwell J.M."/>
            <person name="Nellist C.F."/>
            <person name="Harrison R.J."/>
        </authorList>
    </citation>
    <scope>NUCLEOTIDE SEQUENCE [LARGE SCALE GENOMIC DNA]</scope>
    <source>
        <strain evidence="8 9">SCRP249</strain>
    </source>
</reference>
<dbReference type="InterPro" id="IPR000058">
    <property type="entry name" value="Znf_AN1"/>
</dbReference>
<dbReference type="SMART" id="SM00154">
    <property type="entry name" value="ZnF_AN1"/>
    <property type="match status" value="2"/>
</dbReference>
<feature type="domain" description="AN1-type" evidence="7">
    <location>
        <begin position="100"/>
        <end position="150"/>
    </location>
</feature>
<organism evidence="8 9">
    <name type="scientific">Phytophthora rubi</name>
    <dbReference type="NCBI Taxonomy" id="129364"/>
    <lineage>
        <taxon>Eukaryota</taxon>
        <taxon>Sar</taxon>
        <taxon>Stramenopiles</taxon>
        <taxon>Oomycota</taxon>
        <taxon>Peronosporomycetes</taxon>
        <taxon>Peronosporales</taxon>
        <taxon>Peronosporaceae</taxon>
        <taxon>Phytophthora</taxon>
    </lineage>
</organism>
<sequence>MDIGAHCSMPACHQQDFLPFTCDCCSGVFCLEHRSYDAHECPKAGSHDRRVVQCPVCRQLIRWTAEQDVNAVWEQHVRVGQCTREKLQQQTQNQTQKPKKPKKKRCAADGCREVLLTSNQFHCTKCSQGVCLKHRFEADHACESNRQAQRQQWLGGFNSKARSSSSASARAKQTQTSQFQKNAQQAAASVVNGTKSAVSSLVQNAKAAGSAMTVTANSEECPMCQQKFAYVSQLIAHVNRAHPDASDSRQASAATSQPVARAAATAGVPSGSEVCPQCRAVFPNLDALIQHAETCRWRPGEVQPHHKSLVGCPFNARSAMPTTAIY</sequence>
<dbReference type="Gene3D" id="4.10.1110.10">
    <property type="entry name" value="AN1-like Zinc finger"/>
    <property type="match status" value="2"/>
</dbReference>
<name>A0A6A3KM44_9STRA</name>
<dbReference type="InterPro" id="IPR013087">
    <property type="entry name" value="Znf_C2H2_type"/>
</dbReference>
<dbReference type="AlphaFoldDB" id="A0A6A3KM44"/>
<evidence type="ECO:0000256" key="1">
    <source>
        <dbReference type="ARBA" id="ARBA00022723"/>
    </source>
</evidence>
<protein>
    <recommendedName>
        <fullName evidence="7">AN1-type domain-containing protein</fullName>
    </recommendedName>
</protein>
<feature type="region of interest" description="Disordered" evidence="6">
    <location>
        <begin position="156"/>
        <end position="180"/>
    </location>
</feature>
<keyword evidence="2" id="KW-0677">Repeat</keyword>
<keyword evidence="4" id="KW-0862">Zinc</keyword>
<dbReference type="PANTHER" id="PTHR14677:SF20">
    <property type="entry name" value="ZINC FINGER AN1-TYPE CONTAINING 2A-RELATED"/>
    <property type="match status" value="1"/>
</dbReference>
<dbReference type="GO" id="GO:0008270">
    <property type="term" value="F:zinc ion binding"/>
    <property type="evidence" value="ECO:0007669"/>
    <property type="project" value="UniProtKB-KW"/>
</dbReference>
<keyword evidence="1" id="KW-0479">Metal-binding</keyword>